<evidence type="ECO:0000313" key="5">
    <source>
        <dbReference type="Proteomes" id="UP000722485"/>
    </source>
</evidence>
<accession>A0A9P5L932</accession>
<dbReference type="Proteomes" id="UP000722485">
    <property type="component" value="Unassembled WGS sequence"/>
</dbReference>
<dbReference type="PANTHER" id="PTHR24171">
    <property type="entry name" value="ANKYRIN REPEAT DOMAIN-CONTAINING PROTEIN 39-RELATED"/>
    <property type="match status" value="1"/>
</dbReference>
<feature type="repeat" description="ANK" evidence="3">
    <location>
        <begin position="45"/>
        <end position="79"/>
    </location>
</feature>
<dbReference type="Gene3D" id="1.25.40.20">
    <property type="entry name" value="Ankyrin repeat-containing domain"/>
    <property type="match status" value="1"/>
</dbReference>
<comment type="caution">
    <text evidence="4">The sequence shown here is derived from an EMBL/GenBank/DDBJ whole genome shotgun (WGS) entry which is preliminary data.</text>
</comment>
<dbReference type="SUPFAM" id="SSF48403">
    <property type="entry name" value="Ankyrin repeat"/>
    <property type="match status" value="1"/>
</dbReference>
<keyword evidence="5" id="KW-1185">Reference proteome</keyword>
<dbReference type="OrthoDB" id="539213at2759"/>
<keyword evidence="1" id="KW-0677">Repeat</keyword>
<dbReference type="PANTHER" id="PTHR24171:SF8">
    <property type="entry name" value="BRCA1-ASSOCIATED RING DOMAIN PROTEIN 1"/>
    <property type="match status" value="1"/>
</dbReference>
<name>A0A9P5L932_9HYPO</name>
<reference evidence="4" key="1">
    <citation type="submission" date="2020-03" db="EMBL/GenBank/DDBJ databases">
        <title>Draft Genome Sequence of Cylindrodendrum hubeiense.</title>
        <authorList>
            <person name="Buettner E."/>
            <person name="Kellner H."/>
        </authorList>
    </citation>
    <scope>NUCLEOTIDE SEQUENCE</scope>
    <source>
        <strain evidence="4">IHI 201604</strain>
    </source>
</reference>
<feature type="repeat" description="ANK" evidence="3">
    <location>
        <begin position="8"/>
        <end position="42"/>
    </location>
</feature>
<dbReference type="EMBL" id="JAANBB010000209">
    <property type="protein sequence ID" value="KAF7546546.1"/>
    <property type="molecule type" value="Genomic_DNA"/>
</dbReference>
<dbReference type="PROSITE" id="PS50297">
    <property type="entry name" value="ANK_REP_REGION"/>
    <property type="match status" value="2"/>
</dbReference>
<dbReference type="InterPro" id="IPR036770">
    <property type="entry name" value="Ankyrin_rpt-contain_sf"/>
</dbReference>
<dbReference type="SMART" id="SM00248">
    <property type="entry name" value="ANK"/>
    <property type="match status" value="4"/>
</dbReference>
<dbReference type="Pfam" id="PF00023">
    <property type="entry name" value="Ank"/>
    <property type="match status" value="1"/>
</dbReference>
<dbReference type="GO" id="GO:0085020">
    <property type="term" value="P:protein K6-linked ubiquitination"/>
    <property type="evidence" value="ECO:0007669"/>
    <property type="project" value="TreeGrafter"/>
</dbReference>
<evidence type="ECO:0000256" key="1">
    <source>
        <dbReference type="ARBA" id="ARBA00022737"/>
    </source>
</evidence>
<protein>
    <recommendedName>
        <fullName evidence="6">Ankyrin repeat protein</fullName>
    </recommendedName>
</protein>
<keyword evidence="2 3" id="KW-0040">ANK repeat</keyword>
<dbReference type="GO" id="GO:0004842">
    <property type="term" value="F:ubiquitin-protein transferase activity"/>
    <property type="evidence" value="ECO:0007669"/>
    <property type="project" value="TreeGrafter"/>
</dbReference>
<feature type="repeat" description="ANK" evidence="3">
    <location>
        <begin position="117"/>
        <end position="142"/>
    </location>
</feature>
<evidence type="ECO:0000313" key="4">
    <source>
        <dbReference type="EMBL" id="KAF7546546.1"/>
    </source>
</evidence>
<sequence>MSSTNRHISNTALQAAITPKKLCPNIVEFLLENGADINAPAGANFGRTALQAAASSVTPDLEILDLLLRHHADVNAPPARKGGVTALQGAAIHGHMEVARILLAHGAHVNAPAAPEEGRTAVEGAAEHGRWEMVRLLLSEGAMPDPVFGFSRAIKLAEEELHLGIAKLLRKENPCNRLLTDFCDPSDKHLHG</sequence>
<dbReference type="InterPro" id="IPR002110">
    <property type="entry name" value="Ankyrin_rpt"/>
</dbReference>
<feature type="repeat" description="ANK" evidence="3">
    <location>
        <begin position="82"/>
        <end position="114"/>
    </location>
</feature>
<dbReference type="PROSITE" id="PS50088">
    <property type="entry name" value="ANK_REPEAT"/>
    <property type="match status" value="4"/>
</dbReference>
<proteinExistence type="predicted"/>
<evidence type="ECO:0000256" key="2">
    <source>
        <dbReference type="ARBA" id="ARBA00023043"/>
    </source>
</evidence>
<dbReference type="AlphaFoldDB" id="A0A9P5L932"/>
<evidence type="ECO:0000256" key="3">
    <source>
        <dbReference type="PROSITE-ProRule" id="PRU00023"/>
    </source>
</evidence>
<evidence type="ECO:0008006" key="6">
    <source>
        <dbReference type="Google" id="ProtNLM"/>
    </source>
</evidence>
<gene>
    <name evidence="4" type="ORF">G7Z17_g8344</name>
</gene>
<dbReference type="Pfam" id="PF12796">
    <property type="entry name" value="Ank_2"/>
    <property type="match status" value="1"/>
</dbReference>
<organism evidence="4 5">
    <name type="scientific">Cylindrodendrum hubeiense</name>
    <dbReference type="NCBI Taxonomy" id="595255"/>
    <lineage>
        <taxon>Eukaryota</taxon>
        <taxon>Fungi</taxon>
        <taxon>Dikarya</taxon>
        <taxon>Ascomycota</taxon>
        <taxon>Pezizomycotina</taxon>
        <taxon>Sordariomycetes</taxon>
        <taxon>Hypocreomycetidae</taxon>
        <taxon>Hypocreales</taxon>
        <taxon>Nectriaceae</taxon>
        <taxon>Cylindrodendrum</taxon>
    </lineage>
</organism>